<dbReference type="CDD" id="cd22268">
    <property type="entry name" value="DPBB_RlpA-like"/>
    <property type="match status" value="1"/>
</dbReference>
<evidence type="ECO:0000256" key="1">
    <source>
        <dbReference type="SAM" id="MobiDB-lite"/>
    </source>
</evidence>
<feature type="domain" description="LysM" evidence="3">
    <location>
        <begin position="92"/>
        <end position="135"/>
    </location>
</feature>
<dbReference type="InterPro" id="IPR009009">
    <property type="entry name" value="RlpA-like_DPBB"/>
</dbReference>
<dbReference type="Gene3D" id="3.10.350.10">
    <property type="entry name" value="LysM domain"/>
    <property type="match status" value="4"/>
</dbReference>
<sequence length="400" mass="44933">MRLRLIFFLILVLAAGYTFAQSTHHTVRAGETLFSISRQYDVSVQQLREWNDLSDNVIRVGQRLVVSTVDDEDPADTPAEDRAASEDDEEVSSHTVRAGETLFRISRMYDVSVDDLKKWNNLDSNTISIGQELVIRADERMDEPDETPDDEALASDDEGAAETEDDEEAEETPAYYEVRPGDTMYAIATRHNLSVDELREMNNLDDTTLHVGQELRIRRGPAPPPSVTAEWDMESTPQGKFVTYTFSEEDTLDQLLQYHNMDQSEFRALNPGLSPSDIRTGDDITLLLSATSRQKNPYRKDISGEESAEMRVTRYPEERRGQTTTSGDLYNPSALTAAHPSLSLGSVVFVKNPETGRGVFVHINDRTPENRLLLSDAAFQALGYHDSTQLTARIHQADDN</sequence>
<dbReference type="InterPro" id="IPR036779">
    <property type="entry name" value="LysM_dom_sf"/>
</dbReference>
<feature type="signal peptide" evidence="2">
    <location>
        <begin position="1"/>
        <end position="20"/>
    </location>
</feature>
<dbReference type="SMART" id="SM00257">
    <property type="entry name" value="LysM"/>
    <property type="match status" value="4"/>
</dbReference>
<feature type="compositionally biased region" description="Acidic residues" evidence="1">
    <location>
        <begin position="140"/>
        <end position="171"/>
    </location>
</feature>
<dbReference type="SUPFAM" id="SSF50685">
    <property type="entry name" value="Barwin-like endoglucanases"/>
    <property type="match status" value="1"/>
</dbReference>
<dbReference type="Pfam" id="PF01476">
    <property type="entry name" value="LysM"/>
    <property type="match status" value="4"/>
</dbReference>
<dbReference type="RefSeq" id="WP_210511899.1">
    <property type="nucleotide sequence ID" value="NZ_JAFIDN010000006.1"/>
</dbReference>
<accession>A0A8J7UVR6</accession>
<dbReference type="EMBL" id="JAFIDN010000006">
    <property type="protein sequence ID" value="MBP3192827.1"/>
    <property type="molecule type" value="Genomic_DNA"/>
</dbReference>
<organism evidence="4 5">
    <name type="scientific">Natronogracilivirga saccharolytica</name>
    <dbReference type="NCBI Taxonomy" id="2812953"/>
    <lineage>
        <taxon>Bacteria</taxon>
        <taxon>Pseudomonadati</taxon>
        <taxon>Balneolota</taxon>
        <taxon>Balneolia</taxon>
        <taxon>Balneolales</taxon>
        <taxon>Cyclonatronaceae</taxon>
        <taxon>Natronogracilivirga</taxon>
    </lineage>
</organism>
<dbReference type="InterPro" id="IPR018392">
    <property type="entry name" value="LysM"/>
</dbReference>
<gene>
    <name evidence="4" type="ORF">NATSA_09140</name>
</gene>
<feature type="chain" id="PRO_5035212685" evidence="2">
    <location>
        <begin position="21"/>
        <end position="400"/>
    </location>
</feature>
<proteinExistence type="predicted"/>
<dbReference type="AlphaFoldDB" id="A0A8J7UVR6"/>
<feature type="domain" description="LysM" evidence="3">
    <location>
        <begin position="242"/>
        <end position="286"/>
    </location>
</feature>
<feature type="region of interest" description="Disordered" evidence="1">
    <location>
        <begin position="295"/>
        <end position="332"/>
    </location>
</feature>
<evidence type="ECO:0000259" key="3">
    <source>
        <dbReference type="PROSITE" id="PS51782"/>
    </source>
</evidence>
<protein>
    <submittedName>
        <fullName evidence="4">LysM peptidoglycan-binding domain-containing protein</fullName>
    </submittedName>
</protein>
<feature type="region of interest" description="Disordered" evidence="1">
    <location>
        <begin position="135"/>
        <end position="172"/>
    </location>
</feature>
<dbReference type="CDD" id="cd00118">
    <property type="entry name" value="LysM"/>
    <property type="match status" value="4"/>
</dbReference>
<feature type="domain" description="LysM" evidence="3">
    <location>
        <begin position="23"/>
        <end position="66"/>
    </location>
</feature>
<feature type="compositionally biased region" description="Basic and acidic residues" evidence="1">
    <location>
        <begin position="298"/>
        <end position="321"/>
    </location>
</feature>
<keyword evidence="5" id="KW-1185">Reference proteome</keyword>
<dbReference type="GO" id="GO:0008932">
    <property type="term" value="F:lytic endotransglycosylase activity"/>
    <property type="evidence" value="ECO:0007669"/>
    <property type="project" value="TreeGrafter"/>
</dbReference>
<reference evidence="4" key="1">
    <citation type="submission" date="2021-02" db="EMBL/GenBank/DDBJ databases">
        <title>Natronogracilivirga saccharolytica gen. nov. sp. nov. a new anaerobic, haloalkiliphilic carbohydrate-fermenting bacterium from soda lake and proposing of Cyclonatronumiaceae fam. nov. in the phylum Balneolaeota.</title>
        <authorList>
            <person name="Zhilina T.N."/>
            <person name="Sorokin D.Y."/>
            <person name="Zavarzina D.G."/>
            <person name="Toshchakov S.V."/>
            <person name="Kublanov I.V."/>
        </authorList>
    </citation>
    <scope>NUCLEOTIDE SEQUENCE</scope>
    <source>
        <strain evidence="4">Z-1702</strain>
    </source>
</reference>
<dbReference type="Gene3D" id="2.40.40.10">
    <property type="entry name" value="RlpA-like domain"/>
    <property type="match status" value="1"/>
</dbReference>
<dbReference type="PANTHER" id="PTHR33734:SF22">
    <property type="entry name" value="MEMBRANE-BOUND LYTIC MUREIN TRANSGLYCOSYLASE D"/>
    <property type="match status" value="1"/>
</dbReference>
<dbReference type="PROSITE" id="PS51782">
    <property type="entry name" value="LYSM"/>
    <property type="match status" value="4"/>
</dbReference>
<feature type="region of interest" description="Disordered" evidence="1">
    <location>
        <begin position="69"/>
        <end position="95"/>
    </location>
</feature>
<keyword evidence="2" id="KW-0732">Signal</keyword>
<dbReference type="InterPro" id="IPR036908">
    <property type="entry name" value="RlpA-like_sf"/>
</dbReference>
<evidence type="ECO:0000256" key="2">
    <source>
        <dbReference type="SAM" id="SignalP"/>
    </source>
</evidence>
<feature type="domain" description="LysM" evidence="3">
    <location>
        <begin position="174"/>
        <end position="217"/>
    </location>
</feature>
<evidence type="ECO:0000313" key="4">
    <source>
        <dbReference type="EMBL" id="MBP3192827.1"/>
    </source>
</evidence>
<evidence type="ECO:0000313" key="5">
    <source>
        <dbReference type="Proteomes" id="UP000673975"/>
    </source>
</evidence>
<dbReference type="Proteomes" id="UP000673975">
    <property type="component" value="Unassembled WGS sequence"/>
</dbReference>
<dbReference type="PANTHER" id="PTHR33734">
    <property type="entry name" value="LYSM DOMAIN-CONTAINING GPI-ANCHORED PROTEIN 2"/>
    <property type="match status" value="1"/>
</dbReference>
<dbReference type="SUPFAM" id="SSF54106">
    <property type="entry name" value="LysM domain"/>
    <property type="match status" value="3"/>
</dbReference>
<name>A0A8J7UVR6_9BACT</name>
<dbReference type="Pfam" id="PF03330">
    <property type="entry name" value="DPBB_1"/>
    <property type="match status" value="1"/>
</dbReference>
<comment type="caution">
    <text evidence="4">The sequence shown here is derived from an EMBL/GenBank/DDBJ whole genome shotgun (WGS) entry which is preliminary data.</text>
</comment>